<dbReference type="InterPro" id="IPR004358">
    <property type="entry name" value="Sig_transdc_His_kin-like_C"/>
</dbReference>
<dbReference type="RefSeq" id="WP_055660792.1">
    <property type="nucleotide sequence ID" value="NZ_CABIXC010000033.1"/>
</dbReference>
<dbReference type="Pfam" id="PF00512">
    <property type="entry name" value="HisKA"/>
    <property type="match status" value="1"/>
</dbReference>
<dbReference type="GO" id="GO:0005886">
    <property type="term" value="C:plasma membrane"/>
    <property type="evidence" value="ECO:0007669"/>
    <property type="project" value="UniProtKB-SubCell"/>
</dbReference>
<dbReference type="GO" id="GO:0000155">
    <property type="term" value="F:phosphorelay sensor kinase activity"/>
    <property type="evidence" value="ECO:0007669"/>
    <property type="project" value="InterPro"/>
</dbReference>
<dbReference type="SMART" id="SM00304">
    <property type="entry name" value="HAMP"/>
    <property type="match status" value="1"/>
</dbReference>
<keyword evidence="10" id="KW-0067">ATP-binding</keyword>
<dbReference type="InterPro" id="IPR003661">
    <property type="entry name" value="HisK_dim/P_dom"/>
</dbReference>
<evidence type="ECO:0000259" key="15">
    <source>
        <dbReference type="PROSITE" id="PS50109"/>
    </source>
</evidence>
<comment type="subcellular location">
    <subcellularLocation>
        <location evidence="2">Cell membrane</location>
        <topology evidence="2">Multi-pass membrane protein</topology>
    </subcellularLocation>
</comment>
<sequence length="425" mass="47835">MIKKKWTLLFLVSWLLLGAVFLFRLFSSLEMPAIDMVSINRIEKETAAQWERGTFFKPDSFPYEYTVTDLSGAILLKTSAAAPETMTEAVRRHDTVLDLTIGQAVKGHVFIATGYDAALLKAKKELAFFAVLLLLLPLIPILIYTAYLNHAVLKPFRRMKDFTRHIAMGDLDFPLPMDRKHVFGAFTESFDIMRDQLREARFKEAEANRSKKELVASLSHDIKTPVASIKLTSELLLVTEKEAPVRERLQTIYQKSDQIDHLITNMLQASLDELGELTVNLSEASSRLVETMIRDADYCGRISSFTLPGCILLIDPFRLEQVIGNILNNAYKYAGSDINVVSDLTEDGLRVEFMDYGKGVPDEELPSLFTKFFRGSNSGKKADGSGLGLYISKNLMERMGGIIECRNRSDGFSVILYLPLRHPGT</sequence>
<keyword evidence="13 14" id="KW-0472">Membrane</keyword>
<dbReference type="Gene3D" id="3.30.565.10">
    <property type="entry name" value="Histidine kinase-like ATPase, C-terminal domain"/>
    <property type="match status" value="1"/>
</dbReference>
<dbReference type="InterPro" id="IPR003594">
    <property type="entry name" value="HATPase_dom"/>
</dbReference>
<feature type="domain" description="Histidine kinase" evidence="15">
    <location>
        <begin position="217"/>
        <end position="422"/>
    </location>
</feature>
<accession>A0A174NHX4</accession>
<gene>
    <name evidence="17" type="primary">phoR_14</name>
    <name evidence="17" type="ORF">ERS852407_05994</name>
</gene>
<dbReference type="InterPro" id="IPR003660">
    <property type="entry name" value="HAMP_dom"/>
</dbReference>
<dbReference type="PANTHER" id="PTHR45528">
    <property type="entry name" value="SENSOR HISTIDINE KINASE CPXA"/>
    <property type="match status" value="1"/>
</dbReference>
<comment type="catalytic activity">
    <reaction evidence="1">
        <text>ATP + protein L-histidine = ADP + protein N-phospho-L-histidine.</text>
        <dbReference type="EC" id="2.7.13.3"/>
    </reaction>
</comment>
<dbReference type="GO" id="GO:0005524">
    <property type="term" value="F:ATP binding"/>
    <property type="evidence" value="ECO:0007669"/>
    <property type="project" value="UniProtKB-KW"/>
</dbReference>
<feature type="transmembrane region" description="Helical" evidence="14">
    <location>
        <begin position="126"/>
        <end position="148"/>
    </location>
</feature>
<evidence type="ECO:0000256" key="12">
    <source>
        <dbReference type="ARBA" id="ARBA00023012"/>
    </source>
</evidence>
<keyword evidence="5" id="KW-0597">Phosphoprotein</keyword>
<evidence type="ECO:0000256" key="5">
    <source>
        <dbReference type="ARBA" id="ARBA00022553"/>
    </source>
</evidence>
<dbReference type="Gene3D" id="1.10.287.130">
    <property type="match status" value="1"/>
</dbReference>
<evidence type="ECO:0000256" key="13">
    <source>
        <dbReference type="ARBA" id="ARBA00023136"/>
    </source>
</evidence>
<dbReference type="EMBL" id="CYZE01000033">
    <property type="protein sequence ID" value="CUP45639.1"/>
    <property type="molecule type" value="Genomic_DNA"/>
</dbReference>
<evidence type="ECO:0000256" key="7">
    <source>
        <dbReference type="ARBA" id="ARBA00022692"/>
    </source>
</evidence>
<keyword evidence="8" id="KW-0547">Nucleotide-binding</keyword>
<dbReference type="SUPFAM" id="SSF158472">
    <property type="entry name" value="HAMP domain-like"/>
    <property type="match status" value="1"/>
</dbReference>
<organism evidence="17 18">
    <name type="scientific">Hungatella hathewayi</name>
    <dbReference type="NCBI Taxonomy" id="154046"/>
    <lineage>
        <taxon>Bacteria</taxon>
        <taxon>Bacillati</taxon>
        <taxon>Bacillota</taxon>
        <taxon>Clostridia</taxon>
        <taxon>Lachnospirales</taxon>
        <taxon>Lachnospiraceae</taxon>
        <taxon>Hungatella</taxon>
    </lineage>
</organism>
<keyword evidence="7 14" id="KW-0812">Transmembrane</keyword>
<evidence type="ECO:0000256" key="11">
    <source>
        <dbReference type="ARBA" id="ARBA00022989"/>
    </source>
</evidence>
<dbReference type="Proteomes" id="UP000095651">
    <property type="component" value="Unassembled WGS sequence"/>
</dbReference>
<evidence type="ECO:0000256" key="1">
    <source>
        <dbReference type="ARBA" id="ARBA00000085"/>
    </source>
</evidence>
<dbReference type="SMART" id="SM00387">
    <property type="entry name" value="HATPase_c"/>
    <property type="match status" value="1"/>
</dbReference>
<dbReference type="AlphaFoldDB" id="A0A174NHX4"/>
<evidence type="ECO:0000256" key="10">
    <source>
        <dbReference type="ARBA" id="ARBA00022840"/>
    </source>
</evidence>
<dbReference type="InterPro" id="IPR005467">
    <property type="entry name" value="His_kinase_dom"/>
</dbReference>
<dbReference type="EC" id="2.7.13.3" evidence="3"/>
<name>A0A174NHX4_9FIRM</name>
<dbReference type="SUPFAM" id="SSF55874">
    <property type="entry name" value="ATPase domain of HSP90 chaperone/DNA topoisomerase II/histidine kinase"/>
    <property type="match status" value="1"/>
</dbReference>
<evidence type="ECO:0000256" key="3">
    <source>
        <dbReference type="ARBA" id="ARBA00012438"/>
    </source>
</evidence>
<evidence type="ECO:0000313" key="17">
    <source>
        <dbReference type="EMBL" id="CUP45639.1"/>
    </source>
</evidence>
<dbReference type="SMART" id="SM00388">
    <property type="entry name" value="HisKA"/>
    <property type="match status" value="1"/>
</dbReference>
<dbReference type="CDD" id="cd06225">
    <property type="entry name" value="HAMP"/>
    <property type="match status" value="1"/>
</dbReference>
<protein>
    <recommendedName>
        <fullName evidence="3">histidine kinase</fullName>
        <ecNumber evidence="3">2.7.13.3</ecNumber>
    </recommendedName>
</protein>
<evidence type="ECO:0000256" key="4">
    <source>
        <dbReference type="ARBA" id="ARBA00022475"/>
    </source>
</evidence>
<feature type="domain" description="HAMP" evidence="16">
    <location>
        <begin position="150"/>
        <end position="202"/>
    </location>
</feature>
<reference evidence="17 18" key="1">
    <citation type="submission" date="2015-09" db="EMBL/GenBank/DDBJ databases">
        <authorList>
            <consortium name="Pathogen Informatics"/>
        </authorList>
    </citation>
    <scope>NUCLEOTIDE SEQUENCE [LARGE SCALE GENOMIC DNA]</scope>
    <source>
        <strain evidence="17 18">2789STDY5608850</strain>
    </source>
</reference>
<dbReference type="SUPFAM" id="SSF47384">
    <property type="entry name" value="Homodimeric domain of signal transducing histidine kinase"/>
    <property type="match status" value="1"/>
</dbReference>
<evidence type="ECO:0000256" key="14">
    <source>
        <dbReference type="SAM" id="Phobius"/>
    </source>
</evidence>
<keyword evidence="6 17" id="KW-0808">Transferase</keyword>
<dbReference type="Gene3D" id="6.10.340.10">
    <property type="match status" value="1"/>
</dbReference>
<keyword evidence="9 17" id="KW-0418">Kinase</keyword>
<evidence type="ECO:0000313" key="18">
    <source>
        <dbReference type="Proteomes" id="UP000095651"/>
    </source>
</evidence>
<dbReference type="InterPro" id="IPR050398">
    <property type="entry name" value="HssS/ArlS-like"/>
</dbReference>
<keyword evidence="4" id="KW-1003">Cell membrane</keyword>
<evidence type="ECO:0000256" key="2">
    <source>
        <dbReference type="ARBA" id="ARBA00004651"/>
    </source>
</evidence>
<evidence type="ECO:0000256" key="6">
    <source>
        <dbReference type="ARBA" id="ARBA00022679"/>
    </source>
</evidence>
<dbReference type="CDD" id="cd00082">
    <property type="entry name" value="HisKA"/>
    <property type="match status" value="1"/>
</dbReference>
<dbReference type="Pfam" id="PF02518">
    <property type="entry name" value="HATPase_c"/>
    <property type="match status" value="1"/>
</dbReference>
<evidence type="ECO:0000256" key="9">
    <source>
        <dbReference type="ARBA" id="ARBA00022777"/>
    </source>
</evidence>
<dbReference type="PANTHER" id="PTHR45528:SF1">
    <property type="entry name" value="SENSOR HISTIDINE KINASE CPXA"/>
    <property type="match status" value="1"/>
</dbReference>
<keyword evidence="12" id="KW-0902">Two-component regulatory system</keyword>
<evidence type="ECO:0000259" key="16">
    <source>
        <dbReference type="PROSITE" id="PS50885"/>
    </source>
</evidence>
<dbReference type="PROSITE" id="PS50109">
    <property type="entry name" value="HIS_KIN"/>
    <property type="match status" value="1"/>
</dbReference>
<dbReference type="InterPro" id="IPR036097">
    <property type="entry name" value="HisK_dim/P_sf"/>
</dbReference>
<evidence type="ECO:0000256" key="8">
    <source>
        <dbReference type="ARBA" id="ARBA00022741"/>
    </source>
</evidence>
<proteinExistence type="predicted"/>
<keyword evidence="11 14" id="KW-1133">Transmembrane helix</keyword>
<dbReference type="PROSITE" id="PS50885">
    <property type="entry name" value="HAMP"/>
    <property type="match status" value="1"/>
</dbReference>
<dbReference type="InterPro" id="IPR036890">
    <property type="entry name" value="HATPase_C_sf"/>
</dbReference>
<dbReference type="PRINTS" id="PR00344">
    <property type="entry name" value="BCTRLSENSOR"/>
</dbReference>